<name>A0A1R3KHK9_COCAP</name>
<reference evidence="1 2" key="1">
    <citation type="submission" date="2013-09" db="EMBL/GenBank/DDBJ databases">
        <title>Corchorus capsularis genome sequencing.</title>
        <authorList>
            <person name="Alam M."/>
            <person name="Haque M.S."/>
            <person name="Islam M.S."/>
            <person name="Emdad E.M."/>
            <person name="Islam M.M."/>
            <person name="Ahmed B."/>
            <person name="Halim A."/>
            <person name="Hossen Q.M.M."/>
            <person name="Hossain M.Z."/>
            <person name="Ahmed R."/>
            <person name="Khan M.M."/>
            <person name="Islam R."/>
            <person name="Rashid M.M."/>
            <person name="Khan S.A."/>
            <person name="Rahman M.S."/>
            <person name="Alam M."/>
        </authorList>
    </citation>
    <scope>NUCLEOTIDE SEQUENCE [LARGE SCALE GENOMIC DNA]</scope>
    <source>
        <strain evidence="2">cv. CVL-1</strain>
        <tissue evidence="1">Whole seedling</tissue>
    </source>
</reference>
<dbReference type="Gramene" id="OMP06576">
    <property type="protein sequence ID" value="OMP06576"/>
    <property type="gene ID" value="CCACVL1_01501"/>
</dbReference>
<comment type="caution">
    <text evidence="1">The sequence shown here is derived from an EMBL/GenBank/DDBJ whole genome shotgun (WGS) entry which is preliminary data.</text>
</comment>
<keyword evidence="2" id="KW-1185">Reference proteome</keyword>
<evidence type="ECO:0000313" key="2">
    <source>
        <dbReference type="Proteomes" id="UP000188268"/>
    </source>
</evidence>
<accession>A0A1R3KHK9</accession>
<dbReference type="EMBL" id="AWWV01004863">
    <property type="protein sequence ID" value="OMP06576.1"/>
    <property type="molecule type" value="Genomic_DNA"/>
</dbReference>
<proteinExistence type="predicted"/>
<dbReference type="Proteomes" id="UP000188268">
    <property type="component" value="Unassembled WGS sequence"/>
</dbReference>
<gene>
    <name evidence="1" type="ORF">CCACVL1_01501</name>
</gene>
<sequence length="42" mass="4812">MAMKLFYETADNVHRFSLNHTSPLPPNEPDVVYPSGSSHFMF</sequence>
<dbReference type="AlphaFoldDB" id="A0A1R3KHK9"/>
<organism evidence="1 2">
    <name type="scientific">Corchorus capsularis</name>
    <name type="common">Jute</name>
    <dbReference type="NCBI Taxonomy" id="210143"/>
    <lineage>
        <taxon>Eukaryota</taxon>
        <taxon>Viridiplantae</taxon>
        <taxon>Streptophyta</taxon>
        <taxon>Embryophyta</taxon>
        <taxon>Tracheophyta</taxon>
        <taxon>Spermatophyta</taxon>
        <taxon>Magnoliopsida</taxon>
        <taxon>eudicotyledons</taxon>
        <taxon>Gunneridae</taxon>
        <taxon>Pentapetalae</taxon>
        <taxon>rosids</taxon>
        <taxon>malvids</taxon>
        <taxon>Malvales</taxon>
        <taxon>Malvaceae</taxon>
        <taxon>Grewioideae</taxon>
        <taxon>Apeibeae</taxon>
        <taxon>Corchorus</taxon>
    </lineage>
</organism>
<evidence type="ECO:0000313" key="1">
    <source>
        <dbReference type="EMBL" id="OMP06576.1"/>
    </source>
</evidence>
<protein>
    <submittedName>
        <fullName evidence="1">Uncharacterized protein</fullName>
    </submittedName>
</protein>